<sequence>MELWWRRGVDAAVAEWMQQAPKGHGSGSRRWRWSGSSGFTATFNRCGGIDLGKGERGVGGAADLGDGE</sequence>
<reference evidence="1" key="1">
    <citation type="submission" date="2015-04" db="UniProtKB">
        <authorList>
            <consortium name="EnsemblPlants"/>
        </authorList>
    </citation>
    <scope>IDENTIFICATION</scope>
    <source>
        <strain evidence="1">SL10</strain>
    </source>
</reference>
<dbReference type="AlphaFoldDB" id="A0A0E0IGF3"/>
<accession>A0A0E0IGF3</accession>
<proteinExistence type="predicted"/>
<keyword evidence="2" id="KW-1185">Reference proteome</keyword>
<organism evidence="1">
    <name type="scientific">Oryza nivara</name>
    <name type="common">Indian wild rice</name>
    <name type="synonym">Oryza sativa f. spontanea</name>
    <dbReference type="NCBI Taxonomy" id="4536"/>
    <lineage>
        <taxon>Eukaryota</taxon>
        <taxon>Viridiplantae</taxon>
        <taxon>Streptophyta</taxon>
        <taxon>Embryophyta</taxon>
        <taxon>Tracheophyta</taxon>
        <taxon>Spermatophyta</taxon>
        <taxon>Magnoliopsida</taxon>
        <taxon>Liliopsida</taxon>
        <taxon>Poales</taxon>
        <taxon>Poaceae</taxon>
        <taxon>BOP clade</taxon>
        <taxon>Oryzoideae</taxon>
        <taxon>Oryzeae</taxon>
        <taxon>Oryzinae</taxon>
        <taxon>Oryza</taxon>
    </lineage>
</organism>
<evidence type="ECO:0000313" key="1">
    <source>
        <dbReference type="EnsemblPlants" id="ONIVA09G01380.1"/>
    </source>
</evidence>
<evidence type="ECO:0000313" key="2">
    <source>
        <dbReference type="Proteomes" id="UP000006591"/>
    </source>
</evidence>
<protein>
    <recommendedName>
        <fullName evidence="3">DUF834 domain-containing protein</fullName>
    </recommendedName>
</protein>
<dbReference type="HOGENOM" id="CLU_2798358_0_0_1"/>
<reference evidence="1" key="2">
    <citation type="submission" date="2018-04" db="EMBL/GenBank/DDBJ databases">
        <title>OnivRS2 (Oryza nivara Reference Sequence Version 2).</title>
        <authorList>
            <person name="Zhang J."/>
            <person name="Kudrna D."/>
            <person name="Lee S."/>
            <person name="Talag J."/>
            <person name="Rajasekar S."/>
            <person name="Welchert J."/>
            <person name="Hsing Y.-I."/>
            <person name="Wing R.A."/>
        </authorList>
    </citation>
    <scope>NUCLEOTIDE SEQUENCE [LARGE SCALE GENOMIC DNA]</scope>
    <source>
        <strain evidence="1">SL10</strain>
    </source>
</reference>
<dbReference type="Proteomes" id="UP000006591">
    <property type="component" value="Chromosome 9"/>
</dbReference>
<dbReference type="EnsemblPlants" id="ONIVA09G01380.1">
    <property type="protein sequence ID" value="ONIVA09G01380.1"/>
    <property type="gene ID" value="ONIVA09G01380"/>
</dbReference>
<evidence type="ECO:0008006" key="3">
    <source>
        <dbReference type="Google" id="ProtNLM"/>
    </source>
</evidence>
<dbReference type="Gramene" id="ONIVA09G01380.1">
    <property type="protein sequence ID" value="ONIVA09G01380.1"/>
    <property type="gene ID" value="ONIVA09G01380"/>
</dbReference>
<name>A0A0E0IGF3_ORYNI</name>